<dbReference type="InterPro" id="IPR013786">
    <property type="entry name" value="AcylCoA_DH/ox_N"/>
</dbReference>
<evidence type="ECO:0000256" key="5">
    <source>
        <dbReference type="ARBA" id="ARBA00023002"/>
    </source>
</evidence>
<dbReference type="InterPro" id="IPR009100">
    <property type="entry name" value="AcylCoA_DH/oxidase_NM_dom_sf"/>
</dbReference>
<dbReference type="GO" id="GO:0003995">
    <property type="term" value="F:acyl-CoA dehydrogenase activity"/>
    <property type="evidence" value="ECO:0007669"/>
    <property type="project" value="TreeGrafter"/>
</dbReference>
<accession>A0A4S4AIR2</accession>
<feature type="domain" description="Acyl-CoA dehydrogenase/oxidase N-terminal" evidence="9">
    <location>
        <begin position="6"/>
        <end position="116"/>
    </location>
</feature>
<dbReference type="InterPro" id="IPR046373">
    <property type="entry name" value="Acyl-CoA_Oxase/DH_mid-dom_sf"/>
</dbReference>
<dbReference type="GO" id="GO:0050660">
    <property type="term" value="F:flavin adenine dinucleotide binding"/>
    <property type="evidence" value="ECO:0007669"/>
    <property type="project" value="InterPro"/>
</dbReference>
<evidence type="ECO:0000259" key="9">
    <source>
        <dbReference type="Pfam" id="PF02771"/>
    </source>
</evidence>
<keyword evidence="3 6" id="KW-0285">Flavoprotein</keyword>
<dbReference type="InterPro" id="IPR009075">
    <property type="entry name" value="AcylCo_DH/oxidase_C"/>
</dbReference>
<dbReference type="Gene3D" id="1.20.140.10">
    <property type="entry name" value="Butyryl-CoA Dehydrogenase, subunit A, domain 3"/>
    <property type="match status" value="1"/>
</dbReference>
<feature type="domain" description="Acyl-CoA dehydrogenase/oxidase C-terminal" evidence="7">
    <location>
        <begin position="228"/>
        <end position="375"/>
    </location>
</feature>
<dbReference type="Gene3D" id="2.40.110.10">
    <property type="entry name" value="Butyryl-CoA Dehydrogenase, subunit A, domain 2"/>
    <property type="match status" value="1"/>
</dbReference>
<protein>
    <submittedName>
        <fullName evidence="10">Cyclohexanecarboxyl-CoA dehydrogenase</fullName>
    </submittedName>
</protein>
<dbReference type="Pfam" id="PF02770">
    <property type="entry name" value="Acyl-CoA_dh_M"/>
    <property type="match status" value="1"/>
</dbReference>
<evidence type="ECO:0000256" key="2">
    <source>
        <dbReference type="ARBA" id="ARBA00009347"/>
    </source>
</evidence>
<sequence length="382" mass="41354">MDFSLSAEQSALIDTAAKFAQNRLAPGYRAREKAERIEPELIREMGGMGFLGAELPEARGGLGLDCVTSGLLLEQIAYGDFNVSYVNLLASLCGQIVATHGRSARAAEWLAEVLAGRKAIAIALTEPSAGSDAARLRLKAARDGDGFVLSGEKTSISLATQADVAVVFARTGSEADGARGISAFLVPMDLPGVSRTTFDDIGTRPVGRGSIFFDGVRIGRDMMLGDEGQGFVQVMQGFDYSRALIGLQCMGVARASLDETWRYVQEREAFGKPIAEFQGVSFPLAEAETMYEACRLLCLRTLWLKDRHLPHTAEAAMCKWWGPKLACEIIHQCLLTHGHGGYGGDYDFGQRYRDVMGLQIGDGTANIMKMIIGRQKLAAFRP</sequence>
<dbReference type="InterPro" id="IPR017620">
    <property type="entry name" value="Cyc-hxne_CoA_dehydrogenase"/>
</dbReference>
<evidence type="ECO:0000256" key="3">
    <source>
        <dbReference type="ARBA" id="ARBA00022630"/>
    </source>
</evidence>
<evidence type="ECO:0000259" key="7">
    <source>
        <dbReference type="Pfam" id="PF00441"/>
    </source>
</evidence>
<evidence type="ECO:0000256" key="6">
    <source>
        <dbReference type="RuleBase" id="RU362125"/>
    </source>
</evidence>
<comment type="similarity">
    <text evidence="2 6">Belongs to the acyl-CoA dehydrogenase family.</text>
</comment>
<dbReference type="EMBL" id="SSOD01000014">
    <property type="protein sequence ID" value="THF59256.1"/>
    <property type="molecule type" value="Genomic_DNA"/>
</dbReference>
<dbReference type="AlphaFoldDB" id="A0A4S4AIR2"/>
<dbReference type="Pfam" id="PF02771">
    <property type="entry name" value="Acyl-CoA_dh_N"/>
    <property type="match status" value="1"/>
</dbReference>
<evidence type="ECO:0000256" key="1">
    <source>
        <dbReference type="ARBA" id="ARBA00001974"/>
    </source>
</evidence>
<gene>
    <name evidence="10" type="primary">aliB</name>
    <name evidence="10" type="ORF">E6O51_16175</name>
</gene>
<dbReference type="Gene3D" id="1.10.540.10">
    <property type="entry name" value="Acyl-CoA dehydrogenase/oxidase, N-terminal domain"/>
    <property type="match status" value="1"/>
</dbReference>
<name>A0A4S4AIR2_9RHOO</name>
<dbReference type="Pfam" id="PF00441">
    <property type="entry name" value="Acyl-CoA_dh_1"/>
    <property type="match status" value="1"/>
</dbReference>
<keyword evidence="11" id="KW-1185">Reference proteome</keyword>
<dbReference type="SUPFAM" id="SSF47203">
    <property type="entry name" value="Acyl-CoA dehydrogenase C-terminal domain-like"/>
    <property type="match status" value="1"/>
</dbReference>
<evidence type="ECO:0000313" key="11">
    <source>
        <dbReference type="Proteomes" id="UP000307956"/>
    </source>
</evidence>
<comment type="cofactor">
    <cofactor evidence="1 6">
        <name>FAD</name>
        <dbReference type="ChEBI" id="CHEBI:57692"/>
    </cofactor>
</comment>
<proteinExistence type="inferred from homology"/>
<dbReference type="NCBIfam" id="TIGR03207">
    <property type="entry name" value="cyc_hxne_CoA_dh"/>
    <property type="match status" value="1"/>
</dbReference>
<dbReference type="Proteomes" id="UP000307956">
    <property type="component" value="Unassembled WGS sequence"/>
</dbReference>
<organism evidence="10 11">
    <name type="scientific">Pseudothauera rhizosphaerae</name>
    <dbReference type="NCBI Taxonomy" id="2565932"/>
    <lineage>
        <taxon>Bacteria</taxon>
        <taxon>Pseudomonadati</taxon>
        <taxon>Pseudomonadota</taxon>
        <taxon>Betaproteobacteria</taxon>
        <taxon>Rhodocyclales</taxon>
        <taxon>Zoogloeaceae</taxon>
        <taxon>Pseudothauera</taxon>
    </lineage>
</organism>
<evidence type="ECO:0000256" key="4">
    <source>
        <dbReference type="ARBA" id="ARBA00022827"/>
    </source>
</evidence>
<dbReference type="SUPFAM" id="SSF56645">
    <property type="entry name" value="Acyl-CoA dehydrogenase NM domain-like"/>
    <property type="match status" value="1"/>
</dbReference>
<dbReference type="RefSeq" id="WP_136386041.1">
    <property type="nucleotide sequence ID" value="NZ_SSOD01000014.1"/>
</dbReference>
<dbReference type="InterPro" id="IPR006091">
    <property type="entry name" value="Acyl-CoA_Oxase/DH_mid-dom"/>
</dbReference>
<evidence type="ECO:0000313" key="10">
    <source>
        <dbReference type="EMBL" id="THF59256.1"/>
    </source>
</evidence>
<evidence type="ECO:0000259" key="8">
    <source>
        <dbReference type="Pfam" id="PF02770"/>
    </source>
</evidence>
<dbReference type="PANTHER" id="PTHR43884:SF12">
    <property type="entry name" value="ISOVALERYL-COA DEHYDROGENASE, MITOCHONDRIAL-RELATED"/>
    <property type="match status" value="1"/>
</dbReference>
<keyword evidence="4 6" id="KW-0274">FAD</keyword>
<dbReference type="OrthoDB" id="9770681at2"/>
<feature type="domain" description="Acyl-CoA oxidase/dehydrogenase middle" evidence="8">
    <location>
        <begin position="121"/>
        <end position="216"/>
    </location>
</feature>
<keyword evidence="5 6" id="KW-0560">Oxidoreductase</keyword>
<dbReference type="InterPro" id="IPR036250">
    <property type="entry name" value="AcylCo_DH-like_C"/>
</dbReference>
<comment type="caution">
    <text evidence="10">The sequence shown here is derived from an EMBL/GenBank/DDBJ whole genome shotgun (WGS) entry which is preliminary data.</text>
</comment>
<dbReference type="InterPro" id="IPR037069">
    <property type="entry name" value="AcylCoA_DH/ox_N_sf"/>
</dbReference>
<dbReference type="PANTHER" id="PTHR43884">
    <property type="entry name" value="ACYL-COA DEHYDROGENASE"/>
    <property type="match status" value="1"/>
</dbReference>
<dbReference type="FunFam" id="1.20.140.10:FF:000001">
    <property type="entry name" value="Acyl-CoA dehydrogenase"/>
    <property type="match status" value="1"/>
</dbReference>
<reference evidence="10 11" key="1">
    <citation type="submission" date="2019-04" db="EMBL/GenBank/DDBJ databases">
        <title>Azoarcus rhizosphaerae sp. nov. isolated from rhizosphere of Ficus religiosa.</title>
        <authorList>
            <person name="Lin S.-Y."/>
            <person name="Hameed A."/>
            <person name="Hsu Y.-H."/>
            <person name="Young C.-C."/>
        </authorList>
    </citation>
    <scope>NUCLEOTIDE SEQUENCE [LARGE SCALE GENOMIC DNA]</scope>
    <source>
        <strain evidence="10 11">CC-YHH848</strain>
    </source>
</reference>